<feature type="transmembrane region" description="Helical" evidence="1">
    <location>
        <begin position="12"/>
        <end position="35"/>
    </location>
</feature>
<dbReference type="Proteomes" id="UP000297258">
    <property type="component" value="Unassembled WGS sequence"/>
</dbReference>
<sequence length="262" mass="29245">MLKTVGMLSTPFLIAGHVGFFILATWLLMALIHRVMPVKLRREYNDVIGFLSAVVAVFYGLLIASVLVIAINRFDHAQQVTETESNLVADIVRNAEAISPEIERPVRKLVAQYLTDVIAMEWPAQAKGQESVLATAPLIDLAVSISRYAPQTQREVAYYQQLTGTLTRLYDTRKERIFIADEGIADVVWIVSLAGSLLTICFAMFFGIENRRLHFMLAAFLAVSLALVFALVAIFDRPFQGGLTVSDEPYRLVREQIVQGLK</sequence>
<accession>A0A4Y9SXC6</accession>
<feature type="transmembrane region" description="Helical" evidence="1">
    <location>
        <begin position="47"/>
        <end position="71"/>
    </location>
</feature>
<evidence type="ECO:0000313" key="3">
    <source>
        <dbReference type="Proteomes" id="UP000297258"/>
    </source>
</evidence>
<protein>
    <submittedName>
        <fullName evidence="2">DUF4239 domain-containing protein</fullName>
    </submittedName>
</protein>
<dbReference type="EMBL" id="SPUM01000113">
    <property type="protein sequence ID" value="TFW30197.1"/>
    <property type="molecule type" value="Genomic_DNA"/>
</dbReference>
<comment type="caution">
    <text evidence="2">The sequence shown here is derived from an EMBL/GenBank/DDBJ whole genome shotgun (WGS) entry which is preliminary data.</text>
</comment>
<organism evidence="2 3">
    <name type="scientific">Massilia horti</name>
    <dbReference type="NCBI Taxonomy" id="2562153"/>
    <lineage>
        <taxon>Bacteria</taxon>
        <taxon>Pseudomonadati</taxon>
        <taxon>Pseudomonadota</taxon>
        <taxon>Betaproteobacteria</taxon>
        <taxon>Burkholderiales</taxon>
        <taxon>Oxalobacteraceae</taxon>
        <taxon>Telluria group</taxon>
        <taxon>Massilia</taxon>
    </lineage>
</organism>
<dbReference type="InterPro" id="IPR025333">
    <property type="entry name" value="DUF4239"/>
</dbReference>
<reference evidence="2 3" key="1">
    <citation type="submission" date="2019-03" db="EMBL/GenBank/DDBJ databases">
        <title>Draft genome of Massilia hortus sp. nov., a novel bacterial species of the Oxalobacteraceae family.</title>
        <authorList>
            <person name="Peta V."/>
            <person name="Raths R."/>
            <person name="Bucking H."/>
        </authorList>
    </citation>
    <scope>NUCLEOTIDE SEQUENCE [LARGE SCALE GENOMIC DNA]</scope>
    <source>
        <strain evidence="2 3">ONC3</strain>
    </source>
</reference>
<dbReference type="AlphaFoldDB" id="A0A4Y9SXC6"/>
<keyword evidence="1" id="KW-0472">Membrane</keyword>
<keyword evidence="1" id="KW-1133">Transmembrane helix</keyword>
<evidence type="ECO:0000256" key="1">
    <source>
        <dbReference type="SAM" id="Phobius"/>
    </source>
</evidence>
<evidence type="ECO:0000313" key="2">
    <source>
        <dbReference type="EMBL" id="TFW30197.1"/>
    </source>
</evidence>
<keyword evidence="3" id="KW-1185">Reference proteome</keyword>
<name>A0A4Y9SXC6_9BURK</name>
<proteinExistence type="predicted"/>
<gene>
    <name evidence="2" type="ORF">E4O92_17265</name>
</gene>
<feature type="transmembrane region" description="Helical" evidence="1">
    <location>
        <begin position="187"/>
        <end position="208"/>
    </location>
</feature>
<dbReference type="RefSeq" id="WP_135190899.1">
    <property type="nucleotide sequence ID" value="NZ_SPUM01000113.1"/>
</dbReference>
<dbReference type="OrthoDB" id="8595256at2"/>
<feature type="transmembrane region" description="Helical" evidence="1">
    <location>
        <begin position="215"/>
        <end position="235"/>
    </location>
</feature>
<dbReference type="Pfam" id="PF14023">
    <property type="entry name" value="Bestrophin-like"/>
    <property type="match status" value="1"/>
</dbReference>
<keyword evidence="1" id="KW-0812">Transmembrane</keyword>